<keyword evidence="3" id="KW-1185">Reference proteome</keyword>
<dbReference type="PANTHER" id="PTHR45228:SF1">
    <property type="entry name" value="CYCLIC DI-GMP PHOSPHODIESTERASE TM_0186"/>
    <property type="match status" value="1"/>
</dbReference>
<name>D9R1W5_LACSW</name>
<dbReference type="InterPro" id="IPR037522">
    <property type="entry name" value="HD_GYP_dom"/>
</dbReference>
<dbReference type="STRING" id="610130.Closa_0216"/>
<dbReference type="GO" id="GO:0016787">
    <property type="term" value="F:hydrolase activity"/>
    <property type="evidence" value="ECO:0007669"/>
    <property type="project" value="UniProtKB-KW"/>
</dbReference>
<feature type="domain" description="HD-GYP" evidence="1">
    <location>
        <begin position="1"/>
        <end position="200"/>
    </location>
</feature>
<dbReference type="PaxDb" id="610130-Closa_0216"/>
<dbReference type="Gene3D" id="1.10.3210.10">
    <property type="entry name" value="Hypothetical protein af1432"/>
    <property type="match status" value="1"/>
</dbReference>
<dbReference type="OrthoDB" id="9804747at2"/>
<sequence length="200" mass="23118">MVNALEPMSSVTEILKLLPAEEMQHMKRVGILVDRFTEKLLLCDLLNECFEGYEFFGKAAFYHDIGKAWIPNRILTKPDRLTEPERLIICNHPVFAHKLFGQIRQGLISGIPEHLYQLAMDSAMYHHEWWNGNGYPYGIRHYEIPLIARITSICDAFDAMTSTRIYRKSHSCEHACQELKKCAGTQFDPELVKVFLSDKT</sequence>
<dbReference type="Proteomes" id="UP000001662">
    <property type="component" value="Chromosome"/>
</dbReference>
<dbReference type="RefSeq" id="WP_013270956.1">
    <property type="nucleotide sequence ID" value="NC_014376.1"/>
</dbReference>
<proteinExistence type="predicted"/>
<dbReference type="eggNOG" id="COG3437">
    <property type="taxonomic scope" value="Bacteria"/>
</dbReference>
<dbReference type="InterPro" id="IPR052020">
    <property type="entry name" value="Cyclic_di-GMP/3'3'-cGAMP_PDE"/>
</dbReference>
<protein>
    <submittedName>
        <fullName evidence="2">Metal dependent phosphohydrolase</fullName>
    </submittedName>
</protein>
<dbReference type="EMBL" id="CP002109">
    <property type="protein sequence ID" value="ADL02856.1"/>
    <property type="molecule type" value="Genomic_DNA"/>
</dbReference>
<evidence type="ECO:0000313" key="2">
    <source>
        <dbReference type="EMBL" id="ADL02856.1"/>
    </source>
</evidence>
<evidence type="ECO:0000259" key="1">
    <source>
        <dbReference type="PROSITE" id="PS51832"/>
    </source>
</evidence>
<dbReference type="AlphaFoldDB" id="D9R1W5"/>
<dbReference type="CDD" id="cd00077">
    <property type="entry name" value="HDc"/>
    <property type="match status" value="1"/>
</dbReference>
<dbReference type="HOGENOM" id="CLU_000445_92_3_9"/>
<dbReference type="PANTHER" id="PTHR45228">
    <property type="entry name" value="CYCLIC DI-GMP PHOSPHODIESTERASE TM_0186-RELATED"/>
    <property type="match status" value="1"/>
</dbReference>
<gene>
    <name evidence="2" type="ordered locus">Closa_0216</name>
</gene>
<evidence type="ECO:0000313" key="3">
    <source>
        <dbReference type="Proteomes" id="UP000001662"/>
    </source>
</evidence>
<dbReference type="SUPFAM" id="SSF109604">
    <property type="entry name" value="HD-domain/PDEase-like"/>
    <property type="match status" value="1"/>
</dbReference>
<dbReference type="PROSITE" id="PS51832">
    <property type="entry name" value="HD_GYP"/>
    <property type="match status" value="1"/>
</dbReference>
<dbReference type="InterPro" id="IPR003607">
    <property type="entry name" value="HD/PDEase_dom"/>
</dbReference>
<organism evidence="2 3">
    <name type="scientific">Lacrimispora saccharolytica (strain ATCC 35040 / DSM 2544 / NRCC 2533 / WM1)</name>
    <name type="common">Clostridium saccharolyticum</name>
    <dbReference type="NCBI Taxonomy" id="610130"/>
    <lineage>
        <taxon>Bacteria</taxon>
        <taxon>Bacillati</taxon>
        <taxon>Bacillota</taxon>
        <taxon>Clostridia</taxon>
        <taxon>Lachnospirales</taxon>
        <taxon>Lachnospiraceae</taxon>
        <taxon>Lacrimispora</taxon>
    </lineage>
</organism>
<dbReference type="Pfam" id="PF13487">
    <property type="entry name" value="HD_5"/>
    <property type="match status" value="1"/>
</dbReference>
<accession>D9R1W5</accession>
<dbReference type="KEGG" id="csh:Closa_0216"/>
<reference evidence="2" key="1">
    <citation type="submission" date="2010-07" db="EMBL/GenBank/DDBJ databases">
        <title>Complete sequence of Clostridium saccharolyticum WM1.</title>
        <authorList>
            <consortium name="US DOE Joint Genome Institute"/>
            <person name="Lucas S."/>
            <person name="Copeland A."/>
            <person name="Lapidus A."/>
            <person name="Cheng J.-F."/>
            <person name="Bruce D."/>
            <person name="Goodwin L."/>
            <person name="Pitluck S."/>
            <person name="Chertkov O."/>
            <person name="Detter J.C."/>
            <person name="Han C."/>
            <person name="Tapia R."/>
            <person name="Land M."/>
            <person name="Hauser L."/>
            <person name="Chang Y.-J."/>
            <person name="Jeffries C."/>
            <person name="Kyrpides N."/>
            <person name="Ivanova N."/>
            <person name="Mikhailova N."/>
            <person name="Mouttaki H."/>
            <person name="Lin L."/>
            <person name="Zhou J."/>
            <person name="Hemme C.L."/>
            <person name="Woyke T."/>
        </authorList>
    </citation>
    <scope>NUCLEOTIDE SEQUENCE [LARGE SCALE GENOMIC DNA]</scope>
    <source>
        <strain evidence="2">WM1</strain>
    </source>
</reference>